<organism evidence="4 5">
    <name type="scientific">Methylobacterium durans</name>
    <dbReference type="NCBI Taxonomy" id="2202825"/>
    <lineage>
        <taxon>Bacteria</taxon>
        <taxon>Pseudomonadati</taxon>
        <taxon>Pseudomonadota</taxon>
        <taxon>Alphaproteobacteria</taxon>
        <taxon>Hyphomicrobiales</taxon>
        <taxon>Methylobacteriaceae</taxon>
        <taxon>Methylobacterium</taxon>
    </lineage>
</organism>
<dbReference type="InterPro" id="IPR003959">
    <property type="entry name" value="ATPase_AAA_core"/>
</dbReference>
<evidence type="ECO:0000256" key="1">
    <source>
        <dbReference type="SAM" id="MobiDB-lite"/>
    </source>
</evidence>
<evidence type="ECO:0000259" key="2">
    <source>
        <dbReference type="Pfam" id="PF13304"/>
    </source>
</evidence>
<dbReference type="Proteomes" id="UP000245926">
    <property type="component" value="Chromosome"/>
</dbReference>
<gene>
    <name evidence="4" type="ORF">DK389_20945</name>
</gene>
<dbReference type="InterPro" id="IPR027417">
    <property type="entry name" value="P-loop_NTPase"/>
</dbReference>
<dbReference type="Gene3D" id="3.40.50.300">
    <property type="entry name" value="P-loop containing nucleotide triphosphate hydrolases"/>
    <property type="match status" value="1"/>
</dbReference>
<dbReference type="CDD" id="cd00267">
    <property type="entry name" value="ABC_ATPase"/>
    <property type="match status" value="1"/>
</dbReference>
<proteinExistence type="predicted"/>
<protein>
    <submittedName>
        <fullName evidence="4">ATPase</fullName>
    </submittedName>
</protein>
<dbReference type="Pfam" id="PF13304">
    <property type="entry name" value="AAA_21"/>
    <property type="match status" value="1"/>
</dbReference>
<feature type="domain" description="Rad50/SbcC-type AAA" evidence="3">
    <location>
        <begin position="24"/>
        <end position="70"/>
    </location>
</feature>
<dbReference type="KEGG" id="mets:DK389_20945"/>
<dbReference type="Pfam" id="PF13476">
    <property type="entry name" value="AAA_23"/>
    <property type="match status" value="1"/>
</dbReference>
<dbReference type="GO" id="GO:0005524">
    <property type="term" value="F:ATP binding"/>
    <property type="evidence" value="ECO:0007669"/>
    <property type="project" value="InterPro"/>
</dbReference>
<feature type="region of interest" description="Disordered" evidence="1">
    <location>
        <begin position="83"/>
        <end position="104"/>
    </location>
</feature>
<evidence type="ECO:0000313" key="5">
    <source>
        <dbReference type="Proteomes" id="UP000245926"/>
    </source>
</evidence>
<name>A0A2U8WB27_9HYPH</name>
<dbReference type="AlphaFoldDB" id="A0A2U8WB27"/>
<evidence type="ECO:0000313" key="4">
    <source>
        <dbReference type="EMBL" id="AWN42516.1"/>
    </source>
</evidence>
<dbReference type="RefSeq" id="WP_109892474.1">
    <property type="nucleotide sequence ID" value="NZ_CP029550.1"/>
</dbReference>
<evidence type="ECO:0000259" key="3">
    <source>
        <dbReference type="Pfam" id="PF13476"/>
    </source>
</evidence>
<dbReference type="OrthoDB" id="9789856at2"/>
<dbReference type="InterPro" id="IPR051396">
    <property type="entry name" value="Bact_Antivir_Def_Nuclease"/>
</dbReference>
<dbReference type="GO" id="GO:0016887">
    <property type="term" value="F:ATP hydrolysis activity"/>
    <property type="evidence" value="ECO:0007669"/>
    <property type="project" value="InterPro"/>
</dbReference>
<dbReference type="GO" id="GO:0006302">
    <property type="term" value="P:double-strand break repair"/>
    <property type="evidence" value="ECO:0007669"/>
    <property type="project" value="InterPro"/>
</dbReference>
<accession>A0A2U8WB27</accession>
<dbReference type="PANTHER" id="PTHR43581">
    <property type="entry name" value="ATP/GTP PHOSPHATASE"/>
    <property type="match status" value="1"/>
</dbReference>
<sequence>MAFGTADDDMADEKRHPDRFHFRELKLRNVRAFAAEQRLDLTGLDGQPSRWTLILGENGVGKTTIMQSLARMRPVPAFNQTLKSTKAGGDAGVPEWTGPELSEHENEEIRRFIRLDDSKTSTIRTSTIRATLETPDHAVIEVGVTCSKDGTELTNVEFAQTEHELASNGPLLIGYGAARHVGHGNGSVVGERDPASPLFSDAIDLFDAEEIFERMHHASLTMAKPKDRRDAGNDKVKLTDLKKAVADLIPGMKPGHIEIRGPKVPGRSASDSGVHVSTPSGVVPLTDLSLGYQTVFAWTVDLAWRMFSAYPASPHPLRESAIVLIDEVDLHLHPRWQRIIRRHLTKHFPGVQFIATTHSPVTAQETLSAGGNVAVVRWENDHTVILNKPLPPREWRFDQLLTSELFAFDSSRGPEAETLMNERLALIRKETLSAGEKRRLKKLDDYAAKLPTAPSPQEQAFEDLMRSVARLEGIPAPAR</sequence>
<feature type="domain" description="ATPase AAA-type core" evidence="2">
    <location>
        <begin position="225"/>
        <end position="361"/>
    </location>
</feature>
<dbReference type="InterPro" id="IPR038729">
    <property type="entry name" value="Rad50/SbcC_AAA"/>
</dbReference>
<dbReference type="PANTHER" id="PTHR43581:SF2">
    <property type="entry name" value="EXCINUCLEASE ATPASE SUBUNIT"/>
    <property type="match status" value="1"/>
</dbReference>
<dbReference type="SUPFAM" id="SSF52540">
    <property type="entry name" value="P-loop containing nucleoside triphosphate hydrolases"/>
    <property type="match status" value="1"/>
</dbReference>
<dbReference type="EMBL" id="CP029550">
    <property type="protein sequence ID" value="AWN42516.1"/>
    <property type="molecule type" value="Genomic_DNA"/>
</dbReference>
<reference evidence="5" key="1">
    <citation type="submission" date="2018-05" db="EMBL/GenBank/DDBJ databases">
        <title>Complete Genome Sequence of Methylobacterium sp. 17SD2-17.</title>
        <authorList>
            <person name="Srinivasan S."/>
        </authorList>
    </citation>
    <scope>NUCLEOTIDE SEQUENCE [LARGE SCALE GENOMIC DNA]</scope>
    <source>
        <strain evidence="5">17SD2-17</strain>
    </source>
</reference>
<keyword evidence="5" id="KW-1185">Reference proteome</keyword>